<keyword evidence="2" id="KW-1185">Reference proteome</keyword>
<evidence type="ECO:0000313" key="2">
    <source>
        <dbReference type="Proteomes" id="UP000533476"/>
    </source>
</evidence>
<dbReference type="Proteomes" id="UP000533476">
    <property type="component" value="Unassembled WGS sequence"/>
</dbReference>
<sequence>MTDDLFRDPLSAVPVIQRDRGLRIDATAACEAAWIPLLFAIPNQIFLLPGRSRHRQVFVWNLWAVAQPWPEALARRRLAHRNTWANLRPLWTARIEPGPHHWRMTTWSWGAVKQRVGSFRVDIAWAISGNIHRVYAAYPPPVPEQHWVWHPDTDQWVSDTGTSSWCDPDLLTDFAHWLADPQAPDVHPTLRAVFTDITRPPQSRSETLSRWWQRS</sequence>
<evidence type="ECO:0000313" key="1">
    <source>
        <dbReference type="EMBL" id="NMP24413.1"/>
    </source>
</evidence>
<name>A0A7Y0L6W4_9FIRM</name>
<accession>A0A7Y0L6W4</accession>
<gene>
    <name evidence="1" type="ORF">HIJ39_18995</name>
</gene>
<comment type="caution">
    <text evidence="1">The sequence shown here is derived from an EMBL/GenBank/DDBJ whole genome shotgun (WGS) entry which is preliminary data.</text>
</comment>
<reference evidence="1 2" key="1">
    <citation type="submission" date="2020-04" db="EMBL/GenBank/DDBJ databases">
        <authorList>
            <person name="Zhang R."/>
            <person name="Schippers A."/>
        </authorList>
    </citation>
    <scope>NUCLEOTIDE SEQUENCE [LARGE SCALE GENOMIC DNA]</scope>
    <source>
        <strain evidence="1 2">DSM 109850</strain>
    </source>
</reference>
<protein>
    <submittedName>
        <fullName evidence="1">Uncharacterized protein</fullName>
    </submittedName>
</protein>
<proteinExistence type="predicted"/>
<dbReference type="RefSeq" id="WP_169102509.1">
    <property type="nucleotide sequence ID" value="NZ_JABBVZ010000108.1"/>
</dbReference>
<dbReference type="EMBL" id="JABBVZ010000108">
    <property type="protein sequence ID" value="NMP24413.1"/>
    <property type="molecule type" value="Genomic_DNA"/>
</dbReference>
<organism evidence="1 2">
    <name type="scientific">Sulfobacillus harzensis</name>
    <dbReference type="NCBI Taxonomy" id="2729629"/>
    <lineage>
        <taxon>Bacteria</taxon>
        <taxon>Bacillati</taxon>
        <taxon>Bacillota</taxon>
        <taxon>Clostridia</taxon>
        <taxon>Eubacteriales</taxon>
        <taxon>Clostridiales Family XVII. Incertae Sedis</taxon>
        <taxon>Sulfobacillus</taxon>
    </lineage>
</organism>
<dbReference type="AlphaFoldDB" id="A0A7Y0L6W4"/>